<name>A0A239CUK9_9FLAO</name>
<reference evidence="2 3" key="1">
    <citation type="submission" date="2017-06" db="EMBL/GenBank/DDBJ databases">
        <authorList>
            <person name="Kim H.J."/>
            <person name="Triplett B.A."/>
        </authorList>
    </citation>
    <scope>NUCLEOTIDE SEQUENCE [LARGE SCALE GENOMIC DNA]</scope>
    <source>
        <strain evidence="2 3">DSM 25597</strain>
    </source>
</reference>
<dbReference type="InterPro" id="IPR052354">
    <property type="entry name" value="Cell_Wall_Dynamics_Protein"/>
</dbReference>
<accession>A0A239CUK9</accession>
<dbReference type="Pfam" id="PF00182">
    <property type="entry name" value="Glyco_hydro_19"/>
    <property type="match status" value="1"/>
</dbReference>
<dbReference type="Proteomes" id="UP000198379">
    <property type="component" value="Unassembled WGS sequence"/>
</dbReference>
<dbReference type="SUPFAM" id="SSF53955">
    <property type="entry name" value="Lysozyme-like"/>
    <property type="match status" value="1"/>
</dbReference>
<keyword evidence="3" id="KW-1185">Reference proteome</keyword>
<dbReference type="InterPro" id="IPR023346">
    <property type="entry name" value="Lysozyme-like_dom_sf"/>
</dbReference>
<dbReference type="GO" id="GO:0004568">
    <property type="term" value="F:chitinase activity"/>
    <property type="evidence" value="ECO:0007669"/>
    <property type="project" value="InterPro"/>
</dbReference>
<organism evidence="2 3">
    <name type="scientific">Dokdonia pacifica</name>
    <dbReference type="NCBI Taxonomy" id="1627892"/>
    <lineage>
        <taxon>Bacteria</taxon>
        <taxon>Pseudomonadati</taxon>
        <taxon>Bacteroidota</taxon>
        <taxon>Flavobacteriia</taxon>
        <taxon>Flavobacteriales</taxon>
        <taxon>Flavobacteriaceae</taxon>
        <taxon>Dokdonia</taxon>
    </lineage>
</organism>
<evidence type="ECO:0000313" key="2">
    <source>
        <dbReference type="EMBL" id="SNS23331.1"/>
    </source>
</evidence>
<dbReference type="RefSeq" id="WP_089373454.1">
    <property type="nucleotide sequence ID" value="NZ_BMEP01000009.1"/>
</dbReference>
<sequence length="205" mass="23641">MITKEQFQTVVPDVNWKYIEPYLDIYEAILDTYEINTPLRKAHFLAQISHESGSFKYVSENLNYSAKALFAVFRKYFPTLAAAEGYARQPEKIANKVYANRIGNGSEASGEGWKYRGRGLIQLTGKDNYKTFSEATGQDFVSNPDLVTQPKWALSSAGWFWKKRNINRYADADDIHMVTKRINGGFNGLEHRQHFLDEYKKLYSI</sequence>
<evidence type="ECO:0000259" key="1">
    <source>
        <dbReference type="Pfam" id="PF00182"/>
    </source>
</evidence>
<proteinExistence type="predicted"/>
<dbReference type="EMBL" id="FZNY01000008">
    <property type="protein sequence ID" value="SNS23331.1"/>
    <property type="molecule type" value="Genomic_DNA"/>
</dbReference>
<evidence type="ECO:0000313" key="3">
    <source>
        <dbReference type="Proteomes" id="UP000198379"/>
    </source>
</evidence>
<dbReference type="AlphaFoldDB" id="A0A239CUK9"/>
<protein>
    <submittedName>
        <fullName evidence="2">Putative chitinase</fullName>
    </submittedName>
</protein>
<dbReference type="PANTHER" id="PTHR34408:SF1">
    <property type="entry name" value="GLYCOSYL HYDROLASE FAMILY 19 DOMAIN-CONTAINING PROTEIN HI_1415"/>
    <property type="match status" value="1"/>
</dbReference>
<dbReference type="GO" id="GO:0016998">
    <property type="term" value="P:cell wall macromolecule catabolic process"/>
    <property type="evidence" value="ECO:0007669"/>
    <property type="project" value="InterPro"/>
</dbReference>
<dbReference type="InterPro" id="IPR000726">
    <property type="entry name" value="Glyco_hydro_19_cat"/>
</dbReference>
<dbReference type="OrthoDB" id="961266at2"/>
<feature type="domain" description="Glycoside hydrolase family 19 catalytic" evidence="1">
    <location>
        <begin position="83"/>
        <end position="167"/>
    </location>
</feature>
<dbReference type="GO" id="GO:0006032">
    <property type="term" value="P:chitin catabolic process"/>
    <property type="evidence" value="ECO:0007669"/>
    <property type="project" value="InterPro"/>
</dbReference>
<gene>
    <name evidence="2" type="ORF">SAMN06265376_108178</name>
</gene>
<dbReference type="PANTHER" id="PTHR34408">
    <property type="entry name" value="FAMILY PROTEIN, PUTATIVE-RELATED"/>
    <property type="match status" value="1"/>
</dbReference>
<dbReference type="Gene3D" id="1.10.530.10">
    <property type="match status" value="1"/>
</dbReference>